<comment type="caution">
    <text evidence="1">The sequence shown here is derived from an EMBL/GenBank/DDBJ whole genome shotgun (WGS) entry which is preliminary data.</text>
</comment>
<evidence type="ECO:0000313" key="1">
    <source>
        <dbReference type="EMBL" id="MCJ8353433.1"/>
    </source>
</evidence>
<reference evidence="1" key="1">
    <citation type="journal article" date="2021" name="Polymers (Basel)">
        <title>Highly Stretchable Bacterial Cellulose Produced by Komagataeibacter hansenii SI1.</title>
        <authorList>
            <person name="Cielecka I."/>
            <person name="Ryngajllo M."/>
            <person name="Maniukiewicz W."/>
            <person name="Bielecki S."/>
        </authorList>
    </citation>
    <scope>NUCLEOTIDE SEQUENCE</scope>
    <source>
        <strain evidence="1">SI1</strain>
    </source>
</reference>
<sequence length="150" mass="16149">MIANHDNFAYPRHFIVMSTHDEATLLRAILNESDMHAPLPACALLSPPDAGCFMGVGWWRALTAHMPVPAFLDCGMSAGRAAEGLRAGLAGVIIDHACTQHMALGILAQVTGGWCLRGRPDAHVITGDDPAGGIRNYLRHTPHSRFPHKP</sequence>
<accession>A0AAW5ENT2</accession>
<dbReference type="AlphaFoldDB" id="A0AAW5ENT2"/>
<dbReference type="GeneID" id="61368808"/>
<dbReference type="RefSeq" id="WP_062808509.1">
    <property type="nucleotide sequence ID" value="NZ_CALLXP010000003.1"/>
</dbReference>
<evidence type="ECO:0000313" key="2">
    <source>
        <dbReference type="Proteomes" id="UP001202887"/>
    </source>
</evidence>
<organism evidence="1 2">
    <name type="scientific">Novacetimonas hansenii</name>
    <name type="common">Komagataeibacter hansenii</name>
    <dbReference type="NCBI Taxonomy" id="436"/>
    <lineage>
        <taxon>Bacteria</taxon>
        <taxon>Pseudomonadati</taxon>
        <taxon>Pseudomonadota</taxon>
        <taxon>Alphaproteobacteria</taxon>
        <taxon>Acetobacterales</taxon>
        <taxon>Acetobacteraceae</taxon>
        <taxon>Novacetimonas</taxon>
    </lineage>
</organism>
<name>A0AAW5ENT2_NOVHA</name>
<dbReference type="Proteomes" id="UP001202887">
    <property type="component" value="Unassembled WGS sequence"/>
</dbReference>
<reference evidence="1" key="2">
    <citation type="submission" date="2022-03" db="EMBL/GenBank/DDBJ databases">
        <authorList>
            <person name="Ryngajllo M."/>
            <person name="Jacek P."/>
            <person name="Kubiak K."/>
        </authorList>
    </citation>
    <scope>NUCLEOTIDE SEQUENCE</scope>
    <source>
        <strain evidence="1">SI1</strain>
    </source>
</reference>
<dbReference type="EMBL" id="JAIBCX010000010">
    <property type="protein sequence ID" value="MCJ8353433.1"/>
    <property type="molecule type" value="Genomic_DNA"/>
</dbReference>
<proteinExistence type="predicted"/>
<protein>
    <submittedName>
        <fullName evidence="1">Uncharacterized protein</fullName>
    </submittedName>
</protein>
<gene>
    <name evidence="1" type="ORF">K1W68_05400</name>
</gene>